<dbReference type="InterPro" id="IPR000962">
    <property type="entry name" value="Znf_DskA_TraR"/>
</dbReference>
<dbReference type="EMBL" id="LCAB01000007">
    <property type="protein sequence ID" value="KKR83188.1"/>
    <property type="molecule type" value="Genomic_DNA"/>
</dbReference>
<dbReference type="PROSITE" id="PS01102">
    <property type="entry name" value="ZF_DKSA_1"/>
    <property type="match status" value="1"/>
</dbReference>
<evidence type="ECO:0000256" key="3">
    <source>
        <dbReference type="ARBA" id="ARBA00022833"/>
    </source>
</evidence>
<keyword evidence="1" id="KW-0479">Metal-binding</keyword>
<evidence type="ECO:0000313" key="7">
    <source>
        <dbReference type="Proteomes" id="UP000034601"/>
    </source>
</evidence>
<sequence>MLNLPQKTLAKVRDLLLRRQKEVDQQLKSLEKSDPVLLDGVAEASESGTESWLADTHRRLTAVKNDLLDFSSRITSSLLRIKKGTYGKCERCKIAIETERLKVMPMATLCLACSQKFVNSKKR</sequence>
<protein>
    <submittedName>
        <fullName evidence="6">Transcriptional regulator, TraR/DksA family</fullName>
    </submittedName>
</protein>
<comment type="caution">
    <text evidence="6">The sequence shown here is derived from an EMBL/GenBank/DDBJ whole genome shotgun (WGS) entry which is preliminary data.</text>
</comment>
<evidence type="ECO:0000313" key="6">
    <source>
        <dbReference type="EMBL" id="KKR83188.1"/>
    </source>
</evidence>
<dbReference type="Pfam" id="PF01258">
    <property type="entry name" value="zf-dskA_traR"/>
    <property type="match status" value="1"/>
</dbReference>
<feature type="domain" description="Zinc finger DksA/TraR C4-type" evidence="5">
    <location>
        <begin position="84"/>
        <end position="116"/>
    </location>
</feature>
<dbReference type="Proteomes" id="UP000034601">
    <property type="component" value="Unassembled WGS sequence"/>
</dbReference>
<proteinExistence type="predicted"/>
<dbReference type="InterPro" id="IPR020458">
    <property type="entry name" value="Znf_DskA_TraR_CS"/>
</dbReference>
<gene>
    <name evidence="6" type="ORF">UU29_C0007G0058</name>
</gene>
<organism evidence="6 7">
    <name type="scientific">Candidatus Daviesbacteria bacterium GW2011_GWA2_40_9</name>
    <dbReference type="NCBI Taxonomy" id="1618424"/>
    <lineage>
        <taxon>Bacteria</taxon>
        <taxon>Candidatus Daviesiibacteriota</taxon>
    </lineage>
</organism>
<evidence type="ECO:0000256" key="1">
    <source>
        <dbReference type="ARBA" id="ARBA00022723"/>
    </source>
</evidence>
<dbReference type="SUPFAM" id="SSF57716">
    <property type="entry name" value="Glucocorticoid receptor-like (DNA-binding domain)"/>
    <property type="match status" value="1"/>
</dbReference>
<evidence type="ECO:0000256" key="4">
    <source>
        <dbReference type="PROSITE-ProRule" id="PRU00510"/>
    </source>
</evidence>
<evidence type="ECO:0000259" key="5">
    <source>
        <dbReference type="Pfam" id="PF01258"/>
    </source>
</evidence>
<dbReference type="GO" id="GO:0008270">
    <property type="term" value="F:zinc ion binding"/>
    <property type="evidence" value="ECO:0007669"/>
    <property type="project" value="UniProtKB-KW"/>
</dbReference>
<name>A0A0G0U275_9BACT</name>
<dbReference type="PANTHER" id="PTHR33823:SF4">
    <property type="entry name" value="GENERAL STRESS PROTEIN 16O"/>
    <property type="match status" value="1"/>
</dbReference>
<keyword evidence="2" id="KW-0863">Zinc-finger</keyword>
<dbReference type="AlphaFoldDB" id="A0A0G0U275"/>
<dbReference type="PANTHER" id="PTHR33823">
    <property type="entry name" value="RNA POLYMERASE-BINDING TRANSCRIPTION FACTOR DKSA-RELATED"/>
    <property type="match status" value="1"/>
</dbReference>
<evidence type="ECO:0000256" key="2">
    <source>
        <dbReference type="ARBA" id="ARBA00022771"/>
    </source>
</evidence>
<feature type="zinc finger region" description="dksA C4-type" evidence="4">
    <location>
        <begin position="89"/>
        <end position="113"/>
    </location>
</feature>
<accession>A0A0G0U275</accession>
<reference evidence="6 7" key="1">
    <citation type="journal article" date="2015" name="Nature">
        <title>rRNA introns, odd ribosomes, and small enigmatic genomes across a large radiation of phyla.</title>
        <authorList>
            <person name="Brown C.T."/>
            <person name="Hug L.A."/>
            <person name="Thomas B.C."/>
            <person name="Sharon I."/>
            <person name="Castelle C.J."/>
            <person name="Singh A."/>
            <person name="Wilkins M.J."/>
            <person name="Williams K.H."/>
            <person name="Banfield J.F."/>
        </authorList>
    </citation>
    <scope>NUCLEOTIDE SEQUENCE [LARGE SCALE GENOMIC DNA]</scope>
</reference>
<dbReference type="PROSITE" id="PS51128">
    <property type="entry name" value="ZF_DKSA_2"/>
    <property type="match status" value="1"/>
</dbReference>
<keyword evidence="3" id="KW-0862">Zinc</keyword>
<dbReference type="Gene3D" id="1.20.120.910">
    <property type="entry name" value="DksA, coiled-coil domain"/>
    <property type="match status" value="1"/>
</dbReference>